<dbReference type="Proteomes" id="UP000320176">
    <property type="component" value="Unassembled WGS sequence"/>
</dbReference>
<protein>
    <submittedName>
        <fullName evidence="1">Uncharacterized protein</fullName>
    </submittedName>
</protein>
<dbReference type="EMBL" id="SJPN01000004">
    <property type="protein sequence ID" value="TWU02537.1"/>
    <property type="molecule type" value="Genomic_DNA"/>
</dbReference>
<gene>
    <name evidence="1" type="ORF">Pla52n_35870</name>
</gene>
<organism evidence="1 2">
    <name type="scientific">Stieleria varia</name>
    <dbReference type="NCBI Taxonomy" id="2528005"/>
    <lineage>
        <taxon>Bacteria</taxon>
        <taxon>Pseudomonadati</taxon>
        <taxon>Planctomycetota</taxon>
        <taxon>Planctomycetia</taxon>
        <taxon>Pirellulales</taxon>
        <taxon>Pirellulaceae</taxon>
        <taxon>Stieleria</taxon>
    </lineage>
</organism>
<proteinExistence type="predicted"/>
<evidence type="ECO:0000313" key="2">
    <source>
        <dbReference type="Proteomes" id="UP000320176"/>
    </source>
</evidence>
<sequence length="103" mass="11946">MLQMNLKFPQTRRFKAFFLSYRTGYLFRVTIDTRQSDRLTNPPTPRISAECRVLRCCPFQTSPSPPMADLTSSRNQCSPIMLRSSESALNHSMRTAPTLRFIR</sequence>
<keyword evidence="2" id="KW-1185">Reference proteome</keyword>
<dbReference type="AlphaFoldDB" id="A0A5C6ASY2"/>
<name>A0A5C6ASY2_9BACT</name>
<accession>A0A5C6ASY2</accession>
<evidence type="ECO:0000313" key="1">
    <source>
        <dbReference type="EMBL" id="TWU02537.1"/>
    </source>
</evidence>
<reference evidence="1 2" key="1">
    <citation type="submission" date="2019-02" db="EMBL/GenBank/DDBJ databases">
        <title>Deep-cultivation of Planctomycetes and their phenomic and genomic characterization uncovers novel biology.</title>
        <authorList>
            <person name="Wiegand S."/>
            <person name="Jogler M."/>
            <person name="Boedeker C."/>
            <person name="Pinto D."/>
            <person name="Vollmers J."/>
            <person name="Rivas-Marin E."/>
            <person name="Kohn T."/>
            <person name="Peeters S.H."/>
            <person name="Heuer A."/>
            <person name="Rast P."/>
            <person name="Oberbeckmann S."/>
            <person name="Bunk B."/>
            <person name="Jeske O."/>
            <person name="Meyerdierks A."/>
            <person name="Storesund J.E."/>
            <person name="Kallscheuer N."/>
            <person name="Luecker S."/>
            <person name="Lage O.M."/>
            <person name="Pohl T."/>
            <person name="Merkel B.J."/>
            <person name="Hornburger P."/>
            <person name="Mueller R.-W."/>
            <person name="Bruemmer F."/>
            <person name="Labrenz M."/>
            <person name="Spormann A.M."/>
            <person name="Op Den Camp H."/>
            <person name="Overmann J."/>
            <person name="Amann R."/>
            <person name="Jetten M.S.M."/>
            <person name="Mascher T."/>
            <person name="Medema M.H."/>
            <person name="Devos D.P."/>
            <person name="Kaster A.-K."/>
            <person name="Ovreas L."/>
            <person name="Rohde M."/>
            <person name="Galperin M.Y."/>
            <person name="Jogler C."/>
        </authorList>
    </citation>
    <scope>NUCLEOTIDE SEQUENCE [LARGE SCALE GENOMIC DNA]</scope>
    <source>
        <strain evidence="1 2">Pla52n</strain>
    </source>
</reference>
<comment type="caution">
    <text evidence="1">The sequence shown here is derived from an EMBL/GenBank/DDBJ whole genome shotgun (WGS) entry which is preliminary data.</text>
</comment>